<dbReference type="PROSITE" id="PS51065">
    <property type="entry name" value="NHR"/>
    <property type="match status" value="6"/>
</dbReference>
<dbReference type="SMART" id="SM00588">
    <property type="entry name" value="NEUZ"/>
    <property type="match status" value="4"/>
</dbReference>
<evidence type="ECO:0000313" key="3">
    <source>
        <dbReference type="EMBL" id="CAB3225642.1"/>
    </source>
</evidence>
<proteinExistence type="predicted"/>
<feature type="compositionally biased region" description="Pro residues" evidence="1">
    <location>
        <begin position="1090"/>
        <end position="1100"/>
    </location>
</feature>
<dbReference type="InterPro" id="IPR013320">
    <property type="entry name" value="ConA-like_dom_sf"/>
</dbReference>
<dbReference type="Proteomes" id="UP000494106">
    <property type="component" value="Unassembled WGS sequence"/>
</dbReference>
<feature type="domain" description="NHR" evidence="2">
    <location>
        <begin position="426"/>
        <end position="592"/>
    </location>
</feature>
<feature type="domain" description="NHR" evidence="2">
    <location>
        <begin position="820"/>
        <end position="992"/>
    </location>
</feature>
<dbReference type="Gene3D" id="2.60.120.920">
    <property type="match status" value="6"/>
</dbReference>
<feature type="region of interest" description="Disordered" evidence="1">
    <location>
        <begin position="1393"/>
        <end position="1445"/>
    </location>
</feature>
<dbReference type="OrthoDB" id="49113at2759"/>
<protein>
    <recommendedName>
        <fullName evidence="2">NHR domain-containing protein</fullName>
    </recommendedName>
</protein>
<dbReference type="PANTHER" id="PTHR12429">
    <property type="entry name" value="NEURALIZED"/>
    <property type="match status" value="1"/>
</dbReference>
<comment type="caution">
    <text evidence="3">The sequence shown here is derived from an EMBL/GenBank/DDBJ whole genome shotgun (WGS) entry which is preliminary data.</text>
</comment>
<dbReference type="FunFam" id="2.60.120.920:FF:000001">
    <property type="entry name" value="neuralized-like protein 4 isoform X1"/>
    <property type="match status" value="4"/>
</dbReference>
<dbReference type="InterPro" id="IPR006573">
    <property type="entry name" value="NHR_dom"/>
</dbReference>
<feature type="region of interest" description="Disordered" evidence="1">
    <location>
        <begin position="1054"/>
        <end position="1166"/>
    </location>
</feature>
<dbReference type="EMBL" id="CADEBC010000208">
    <property type="protein sequence ID" value="CAB3225642.1"/>
    <property type="molecule type" value="Genomic_DNA"/>
</dbReference>
<keyword evidence="4" id="KW-1185">Reference proteome</keyword>
<feature type="domain" description="NHR" evidence="2">
    <location>
        <begin position="616"/>
        <end position="789"/>
    </location>
</feature>
<feature type="compositionally biased region" description="Low complexity" evidence="1">
    <location>
        <begin position="1101"/>
        <end position="1111"/>
    </location>
</feature>
<accession>A0A8S0Z5D1</accession>
<name>A0A8S0Z5D1_ARCPL</name>
<feature type="domain" description="NHR" evidence="2">
    <location>
        <begin position="1179"/>
        <end position="1342"/>
    </location>
</feature>
<organism evidence="3 4">
    <name type="scientific">Arctia plantaginis</name>
    <name type="common">Wood tiger moth</name>
    <name type="synonym">Phalaena plantaginis</name>
    <dbReference type="NCBI Taxonomy" id="874455"/>
    <lineage>
        <taxon>Eukaryota</taxon>
        <taxon>Metazoa</taxon>
        <taxon>Ecdysozoa</taxon>
        <taxon>Arthropoda</taxon>
        <taxon>Hexapoda</taxon>
        <taxon>Insecta</taxon>
        <taxon>Pterygota</taxon>
        <taxon>Neoptera</taxon>
        <taxon>Endopterygota</taxon>
        <taxon>Lepidoptera</taxon>
        <taxon>Glossata</taxon>
        <taxon>Ditrysia</taxon>
        <taxon>Noctuoidea</taxon>
        <taxon>Erebidae</taxon>
        <taxon>Arctiinae</taxon>
        <taxon>Arctia</taxon>
    </lineage>
</organism>
<feature type="compositionally biased region" description="Pro residues" evidence="1">
    <location>
        <begin position="1112"/>
        <end position="1121"/>
    </location>
</feature>
<reference evidence="3 4" key="1">
    <citation type="submission" date="2020-04" db="EMBL/GenBank/DDBJ databases">
        <authorList>
            <person name="Wallbank WR R."/>
            <person name="Pardo Diaz C."/>
            <person name="Kozak K."/>
            <person name="Martin S."/>
            <person name="Jiggins C."/>
            <person name="Moest M."/>
            <person name="Warren A I."/>
            <person name="Byers J.R.P. K."/>
            <person name="Montejo-Kovacevich G."/>
            <person name="Yen C E."/>
        </authorList>
    </citation>
    <scope>NUCLEOTIDE SEQUENCE [LARGE SCALE GENOMIC DNA]</scope>
</reference>
<feature type="compositionally biased region" description="Basic and acidic residues" evidence="1">
    <location>
        <begin position="1123"/>
        <end position="1136"/>
    </location>
</feature>
<dbReference type="CDD" id="cd12887">
    <property type="entry name" value="SPRY_NHR_like"/>
    <property type="match status" value="5"/>
</dbReference>
<evidence type="ECO:0000259" key="2">
    <source>
        <dbReference type="PROSITE" id="PS51065"/>
    </source>
</evidence>
<dbReference type="PANTHER" id="PTHR12429:SF14">
    <property type="entry name" value="NEURALIZED-LIKE PROTEIN 4"/>
    <property type="match status" value="1"/>
</dbReference>
<evidence type="ECO:0000256" key="1">
    <source>
        <dbReference type="SAM" id="MobiDB-lite"/>
    </source>
</evidence>
<evidence type="ECO:0000313" key="4">
    <source>
        <dbReference type="Proteomes" id="UP000494106"/>
    </source>
</evidence>
<dbReference type="SUPFAM" id="SSF49899">
    <property type="entry name" value="Concanavalin A-like lectins/glucanases"/>
    <property type="match status" value="1"/>
</dbReference>
<gene>
    <name evidence="3" type="ORF">APLA_LOCUS2523</name>
</gene>
<feature type="domain" description="NHR" evidence="2">
    <location>
        <begin position="228"/>
        <end position="395"/>
    </location>
</feature>
<feature type="compositionally biased region" description="Low complexity" evidence="1">
    <location>
        <begin position="1067"/>
        <end position="1089"/>
    </location>
</feature>
<feature type="region of interest" description="Disordered" evidence="1">
    <location>
        <begin position="1550"/>
        <end position="1571"/>
    </location>
</feature>
<dbReference type="Pfam" id="PF07177">
    <property type="entry name" value="Neuralized"/>
    <property type="match status" value="6"/>
</dbReference>
<feature type="domain" description="NHR" evidence="2">
    <location>
        <begin position="1"/>
        <end position="164"/>
    </location>
</feature>
<sequence>MRFHRRCGDRVTLLNENLTAVRNFVEFNHGLILSCEPLKDDVIFEVCIDRKVNVWNGSLEIGVTTLDPEFVELPATATKLRNTAWIMSGSSIVKDGVTLINSYGPELDTLREGDCVGVMRTSKGELMFYVNSRCLGIAAKEMPPKLFAVIDLYGQCVQVSIMRATEMRPIMETSLDQIEEDPNNDDTLTSSEMEVAGLPPESAYPKEIRNICIPMTSEGACALVLQDRLRFHPRCGILIKLTANNKCAERARPLDDYNNGVVMTHRPLHDNELFEIRIDRLVDKWSGSIEVGVTSHNPATLRFPSTMTNMDTGTIMMSGCKVLINGQGTCMEYGNFNLDELREGDTVGMMKKSNGHLHYFINGLDQGVATDKVEQQVWGVVDLYGMTVKVSIVDSYDDANINPSLLAASPDSPVACRFLPRIDEDSLLFHTLRDSNVIIINDGKTAHRLNAFKYFNNGIVMTNRTLRTNELFQVRIDLVIPKWAGSIEIGVTQHSSNDIQFPFKMSNAKSGTWAVTGEDVIRDGVIIIPQYVRNLNKLVEGETVGVLRNDLGILHVYINGADQGPAAFNVPENVYGIVDLYGRAAQATIVDNYSPPPLYSPESPLSTESNATIFPEMCFHRVHGRNARLSRNRLTAWRATVYSEFNDAVLFSSRPLRECDMFELRIDKMVDCWIGSLEIGVTAIRPDDLEASGGVGAIAGTATDLNWDTYILSGTAMMKDGECVRSGYPLDLDTLTVGSRVGMMWHADRSLHYYLDGMDMGKAWYVPHLNIYAVVDLYGQCTQVTILQNEERAFNYNGCTNSDNSVLSNSRAMSSPPPPYWSFSEYCGDNICLMHDYSIAKRLTPDPMATLVFSSAHLALEEIFEITIAECKSGYAGTFRIGVTDINILNAHVNRSLPPSVSCLPHFTAYIDGRSMKYSKPGTREQDVMTFVPSFEWLRTGDRVGLKKTSDSRVLVYYNSEELDLAFENVPDKVYVVMELFGHVTKIQAVNQGNVVVTAAMLEQTLPTCGYLKSNVVQPNNIYTENIDGLFEANLTNLANICMISGESADGSIDGLVAPSVEPSGRSSVEPGEEPSAAPSAEPSIEPSEAPSPSPSPAASPVPTNSDIIIPSAPPDSPPHTEPSIDAKEEPIREVSQELQQENEGGEVAGDASEVPLEKPVTEGGETALEIRRRRNNLPYTFYYIHGDNIRLCSSDTVAVRYKGYQQGIAVVSQPLRRGHNFRFRVDKLDYDWCGTAGIGAVGVLPIELPMSAIHLETPCWILTSDLLNDNGVFTISLMGMALDNLAEQSVLTIHFRFNSELVLEIDGKIIGAIGVVPRRFSHIFPTIDLYGRIAQVSVLLHPYVVTSGASLDLPIITENLCEDEFAEQELFDGDKEPVPAVEEIASALELSRPKKKPKAYSQENLIEERLPPINIEAGPSTKPDPVPEPSSSSAADTKIKEVKCRKQYPNRTSLHHSLILSENPLPANNNEMVNRCIQKSHSTHSFCQIPDENEGNGLRHTFSVGSHVGDDTDRVIHENFCDTNIRHNDRYPEASDVDNLDTELMDGLTMEPGNLPDLTEEQSSSIDESTRRDDFWSHSLSVENMHYLNRILCLDQEGIEGQSLESEWEASGEGCEHLHLVLKYWNYLVLPYPELRQAVSWGQVNCYCSNCQPDAVPPLAGWVRIERIDGVGAAQRAFWHVVRSTLGMAQMASAERGTVRRPLSLTGAPCTSPALADIWLDEEGKPHHTVLAIEIDVEGSEAEHDRLLAFLIYLKPNIIFADEDHPPSLDE</sequence>
<dbReference type="InterPro" id="IPR037962">
    <property type="entry name" value="Neuralized"/>
</dbReference>
<dbReference type="InterPro" id="IPR043136">
    <property type="entry name" value="B30.2/SPRY_sf"/>
</dbReference>